<gene>
    <name evidence="3" type="ORF">MWN33_13525</name>
</gene>
<dbReference type="SUPFAM" id="SSF82649">
    <property type="entry name" value="SufE/NifU"/>
    <property type="match status" value="1"/>
</dbReference>
<reference evidence="4" key="2">
    <citation type="submission" date="2023-07" db="EMBL/GenBank/DDBJ databases">
        <title>Ancylobacter moscoviensis sp. nov., facultatively methylotrophic bacteria from activated sludge and the reclassification of Starkeya novella (Starkey 1934) Kelly et al. 2000 as Ancylobacter novellus comb. nov., Starkeya koreensis Im et al. 2006 as Ancylobacter koreensis comb.nov., Angulomicrobium tetraedrale Vasil'eva et al. 1986 as Ancylobacter tetraedralis comb. nov., Angulomicrobium amanitiforme Fritz et al. 2004 as Ancylobacter amanitiformis comb. nov. and Methylorhabdus multivorans Doronina et al. 1996 as Ancylobacter multivorans comb. nov. and emended description of the genus Ancylobacter.</title>
        <authorList>
            <person name="Doronina N."/>
            <person name="Chemodurova A."/>
            <person name="Grouzdev D."/>
            <person name="Koziaeva V."/>
            <person name="Shi W."/>
            <person name="Wu L."/>
            <person name="Kaparullina E."/>
        </authorList>
    </citation>
    <scope>NUCLEOTIDE SEQUENCE [LARGE SCALE GENOMIC DNA]</scope>
    <source>
        <strain evidence="4">Jip08</strain>
    </source>
</reference>
<comment type="caution">
    <text evidence="3">The sequence shown here is derived from an EMBL/GenBank/DDBJ whole genome shotgun (WGS) entry which is preliminary data.</text>
</comment>
<organism evidence="3 4">
    <name type="scientific">Ancylobacter koreensis</name>
    <dbReference type="NCBI Taxonomy" id="266121"/>
    <lineage>
        <taxon>Bacteria</taxon>
        <taxon>Pseudomonadati</taxon>
        <taxon>Pseudomonadota</taxon>
        <taxon>Alphaproteobacteria</taxon>
        <taxon>Hyphomicrobiales</taxon>
        <taxon>Xanthobacteraceae</taxon>
        <taxon>Ancylobacter</taxon>
    </lineage>
</organism>
<proteinExistence type="inferred from homology"/>
<dbReference type="RefSeq" id="WP_247201563.1">
    <property type="nucleotide sequence ID" value="NZ_JALKCG010000005.1"/>
</dbReference>
<accession>A0ABT0DP42</accession>
<evidence type="ECO:0000256" key="1">
    <source>
        <dbReference type="ARBA" id="ARBA00010282"/>
    </source>
</evidence>
<evidence type="ECO:0000313" key="3">
    <source>
        <dbReference type="EMBL" id="MCK0209051.1"/>
    </source>
</evidence>
<evidence type="ECO:0000313" key="4">
    <source>
        <dbReference type="Proteomes" id="UP001202867"/>
    </source>
</evidence>
<evidence type="ECO:0000259" key="2">
    <source>
        <dbReference type="Pfam" id="PF02657"/>
    </source>
</evidence>
<dbReference type="Proteomes" id="UP001202867">
    <property type="component" value="Unassembled WGS sequence"/>
</dbReference>
<keyword evidence="4" id="KW-1185">Reference proteome</keyword>
<sequence length="144" mass="15725">MTSKIDSIIEDFELLDDWDDRYRYLIELGRALPPFPEAERTDATKVQGCASQVWLVSETAAGTDGPRLGFLGDSDAHIVRGLIAILLALYSDRPAREIVATDPAAVFARIGLKDHLSPQRSNGLRSMVERIRADASRALASAAS</sequence>
<dbReference type="PANTHER" id="PTHR43597:SF5">
    <property type="entry name" value="SUFE-LIKE PROTEIN 2, CHLOROPLASTIC"/>
    <property type="match status" value="1"/>
</dbReference>
<name>A0ABT0DP42_9HYPH</name>
<dbReference type="Pfam" id="PF02657">
    <property type="entry name" value="SufE"/>
    <property type="match status" value="1"/>
</dbReference>
<dbReference type="PANTHER" id="PTHR43597">
    <property type="entry name" value="SULFUR ACCEPTOR PROTEIN CSDE"/>
    <property type="match status" value="1"/>
</dbReference>
<feature type="domain" description="Fe-S metabolism associated" evidence="2">
    <location>
        <begin position="9"/>
        <end position="133"/>
    </location>
</feature>
<dbReference type="EMBL" id="JALKCG010000005">
    <property type="protein sequence ID" value="MCK0209051.1"/>
    <property type="molecule type" value="Genomic_DNA"/>
</dbReference>
<reference evidence="3 4" key="1">
    <citation type="submission" date="2022-04" db="EMBL/GenBank/DDBJ databases">
        <authorList>
            <person name="Grouzdev D.S."/>
            <person name="Pantiukh K.S."/>
            <person name="Krutkina M.S."/>
        </authorList>
    </citation>
    <scope>NUCLEOTIDE SEQUENCE [LARGE SCALE GENOMIC DNA]</scope>
    <source>
        <strain evidence="3 4">Jip08</strain>
    </source>
</reference>
<dbReference type="InterPro" id="IPR003808">
    <property type="entry name" value="Fe-S_metab-assoc_dom"/>
</dbReference>
<dbReference type="Gene3D" id="3.90.1010.10">
    <property type="match status" value="1"/>
</dbReference>
<comment type="similarity">
    <text evidence="1">Belongs to the SufE family.</text>
</comment>
<protein>
    <submittedName>
        <fullName evidence="3">SufE family protein</fullName>
    </submittedName>
</protein>